<dbReference type="AlphaFoldDB" id="A0A4Z2JG99"/>
<name>A0A4Z2JG99_9TELE</name>
<reference evidence="2 3" key="1">
    <citation type="submission" date="2019-03" db="EMBL/GenBank/DDBJ databases">
        <title>First draft genome of Liparis tanakae, snailfish: a comprehensive survey of snailfish specific genes.</title>
        <authorList>
            <person name="Kim W."/>
            <person name="Song I."/>
            <person name="Jeong J.-H."/>
            <person name="Kim D."/>
            <person name="Kim S."/>
            <person name="Ryu S."/>
            <person name="Song J.Y."/>
            <person name="Lee S.K."/>
        </authorList>
    </citation>
    <scope>NUCLEOTIDE SEQUENCE [LARGE SCALE GENOMIC DNA]</scope>
    <source>
        <tissue evidence="2">Muscle</tissue>
    </source>
</reference>
<feature type="region of interest" description="Disordered" evidence="1">
    <location>
        <begin position="1"/>
        <end position="35"/>
    </location>
</feature>
<dbReference type="Proteomes" id="UP000314294">
    <property type="component" value="Unassembled WGS sequence"/>
</dbReference>
<comment type="caution">
    <text evidence="2">The sequence shown here is derived from an EMBL/GenBank/DDBJ whole genome shotgun (WGS) entry which is preliminary data.</text>
</comment>
<gene>
    <name evidence="2" type="ORF">EYF80_001000</name>
</gene>
<evidence type="ECO:0000313" key="3">
    <source>
        <dbReference type="Proteomes" id="UP000314294"/>
    </source>
</evidence>
<organism evidence="2 3">
    <name type="scientific">Liparis tanakae</name>
    <name type="common">Tanaka's snailfish</name>
    <dbReference type="NCBI Taxonomy" id="230148"/>
    <lineage>
        <taxon>Eukaryota</taxon>
        <taxon>Metazoa</taxon>
        <taxon>Chordata</taxon>
        <taxon>Craniata</taxon>
        <taxon>Vertebrata</taxon>
        <taxon>Euteleostomi</taxon>
        <taxon>Actinopterygii</taxon>
        <taxon>Neopterygii</taxon>
        <taxon>Teleostei</taxon>
        <taxon>Neoteleostei</taxon>
        <taxon>Acanthomorphata</taxon>
        <taxon>Eupercaria</taxon>
        <taxon>Perciformes</taxon>
        <taxon>Cottioidei</taxon>
        <taxon>Cottales</taxon>
        <taxon>Liparidae</taxon>
        <taxon>Liparis</taxon>
    </lineage>
</organism>
<feature type="region of interest" description="Disordered" evidence="1">
    <location>
        <begin position="95"/>
        <end position="114"/>
    </location>
</feature>
<dbReference type="EMBL" id="SRLO01000004">
    <property type="protein sequence ID" value="TNN88668.1"/>
    <property type="molecule type" value="Genomic_DNA"/>
</dbReference>
<keyword evidence="3" id="KW-1185">Reference proteome</keyword>
<feature type="compositionally biased region" description="Basic and acidic residues" evidence="1">
    <location>
        <begin position="1"/>
        <end position="14"/>
    </location>
</feature>
<feature type="compositionally biased region" description="Polar residues" evidence="1">
    <location>
        <begin position="104"/>
        <end position="114"/>
    </location>
</feature>
<proteinExistence type="predicted"/>
<protein>
    <submittedName>
        <fullName evidence="2">Uncharacterized protein</fullName>
    </submittedName>
</protein>
<evidence type="ECO:0000313" key="2">
    <source>
        <dbReference type="EMBL" id="TNN88668.1"/>
    </source>
</evidence>
<accession>A0A4Z2JG99</accession>
<sequence>MYNDNADRLNNAKEEEVEEKEEEEEEEEEEDEEEEVWLHKRLCTQSVLAWGKVSHQYILQLPSSLPQIGPVMLIQMLDSKPEGAVLLHRGAHEQPAYRKEHATQHSALINAQHA</sequence>
<feature type="compositionally biased region" description="Acidic residues" evidence="1">
    <location>
        <begin position="15"/>
        <end position="35"/>
    </location>
</feature>
<evidence type="ECO:0000256" key="1">
    <source>
        <dbReference type="SAM" id="MobiDB-lite"/>
    </source>
</evidence>